<evidence type="ECO:0000256" key="8">
    <source>
        <dbReference type="ARBA" id="ARBA00023136"/>
    </source>
</evidence>
<gene>
    <name evidence="12" type="ORF">ATN84_25535</name>
</gene>
<organism evidence="12 13">
    <name type="scientific">Paramesorhizobium deserti</name>
    <dbReference type="NCBI Taxonomy" id="1494590"/>
    <lineage>
        <taxon>Bacteria</taxon>
        <taxon>Pseudomonadati</taxon>
        <taxon>Pseudomonadota</taxon>
        <taxon>Alphaproteobacteria</taxon>
        <taxon>Hyphomicrobiales</taxon>
        <taxon>Phyllobacteriaceae</taxon>
        <taxon>Paramesorhizobium</taxon>
    </lineage>
</organism>
<protein>
    <recommendedName>
        <fullName evidence="9">Membrane fusion protein (MFP) family protein</fullName>
    </recommendedName>
</protein>
<dbReference type="InterPro" id="IPR050739">
    <property type="entry name" value="MFP"/>
</dbReference>
<comment type="similarity">
    <text evidence="2 9">Belongs to the membrane fusion protein (MFP) (TC 8.A.1) family.</text>
</comment>
<evidence type="ECO:0000256" key="9">
    <source>
        <dbReference type="RuleBase" id="RU365093"/>
    </source>
</evidence>
<keyword evidence="10" id="KW-0175">Coiled coil</keyword>
<dbReference type="PROSITE" id="PS00543">
    <property type="entry name" value="HLYD_FAMILY"/>
    <property type="match status" value="1"/>
</dbReference>
<dbReference type="Pfam" id="PF26002">
    <property type="entry name" value="Beta-barrel_AprE"/>
    <property type="match status" value="1"/>
</dbReference>
<dbReference type="SUPFAM" id="SSF111369">
    <property type="entry name" value="HlyD-like secretion proteins"/>
    <property type="match status" value="1"/>
</dbReference>
<comment type="subcellular location">
    <subcellularLocation>
        <location evidence="1 9">Cell inner membrane</location>
        <topology evidence="1 9">Single-pass membrane protein</topology>
    </subcellularLocation>
</comment>
<evidence type="ECO:0000313" key="13">
    <source>
        <dbReference type="Proteomes" id="UP000070107"/>
    </source>
</evidence>
<sequence length="404" mass="44565">MAYQESARGGIYGGYRAGFGATEKTLFGRPVLWLFAATVTAFFVWAANAPLQEITQGPGKVTPSSRVQVIQSLDGGILQHLAVQEGQEVDTGQVLATLEDTRSRSAYQDMDGQVIALRAALSRLAVEQADGDEFQLPEDVAEHRDVADVEEKLFAARRRALRETTASLEDRLALAQRELKLAQPLVAKGAVSTADEIKLQRNVADLRGELIETRNRYFQEVNEEIAKKSAELYSLEQQLKDKRAALARTELKSPVRGIVKKLEVTTQGGVVQPGQTIMEIVPLDDALYVEARIKPRDVAFLYPGLPATVKITAYESQIYGSLHGELVFISADTIVDEKPVQQRDAEPYYMVRVRTDRAALKGPDGPLPIKPGMMAEVFIETGSKTVLTYLLKPLLRGQEALTER</sequence>
<accession>A0A135HVC7</accession>
<keyword evidence="3 9" id="KW-0813">Transport</keyword>
<keyword evidence="4 9" id="KW-1003">Cell membrane</keyword>
<dbReference type="PANTHER" id="PTHR30386">
    <property type="entry name" value="MEMBRANE FUSION SUBUNIT OF EMRAB-TOLC MULTIDRUG EFFLUX PUMP"/>
    <property type="match status" value="1"/>
</dbReference>
<evidence type="ECO:0000256" key="6">
    <source>
        <dbReference type="ARBA" id="ARBA00022692"/>
    </source>
</evidence>
<name>A0A135HVC7_9HYPH</name>
<proteinExistence type="inferred from homology"/>
<evidence type="ECO:0000256" key="2">
    <source>
        <dbReference type="ARBA" id="ARBA00009477"/>
    </source>
</evidence>
<dbReference type="RefSeq" id="WP_068882066.1">
    <property type="nucleotide sequence ID" value="NZ_LNTU01000018.1"/>
</dbReference>
<evidence type="ECO:0000313" key="12">
    <source>
        <dbReference type="EMBL" id="KXF77140.1"/>
    </source>
</evidence>
<feature type="transmembrane region" description="Helical" evidence="9">
    <location>
        <begin position="31"/>
        <end position="51"/>
    </location>
</feature>
<evidence type="ECO:0000256" key="7">
    <source>
        <dbReference type="ARBA" id="ARBA00022989"/>
    </source>
</evidence>
<feature type="coiled-coil region" evidence="10">
    <location>
        <begin position="218"/>
        <end position="252"/>
    </location>
</feature>
<comment type="caution">
    <text evidence="12">The sequence shown here is derived from an EMBL/GenBank/DDBJ whole genome shotgun (WGS) entry which is preliminary data.</text>
</comment>
<dbReference type="Gene3D" id="2.40.30.170">
    <property type="match status" value="1"/>
</dbReference>
<dbReference type="EMBL" id="LNTU01000018">
    <property type="protein sequence ID" value="KXF77140.1"/>
    <property type="molecule type" value="Genomic_DNA"/>
</dbReference>
<evidence type="ECO:0000256" key="10">
    <source>
        <dbReference type="SAM" id="Coils"/>
    </source>
</evidence>
<dbReference type="OrthoDB" id="9810980at2"/>
<dbReference type="PRINTS" id="PR01490">
    <property type="entry name" value="RTXTOXIND"/>
</dbReference>
<dbReference type="AlphaFoldDB" id="A0A135HVC7"/>
<evidence type="ECO:0000256" key="4">
    <source>
        <dbReference type="ARBA" id="ARBA00022475"/>
    </source>
</evidence>
<keyword evidence="5 9" id="KW-0997">Cell inner membrane</keyword>
<dbReference type="GO" id="GO:0005886">
    <property type="term" value="C:plasma membrane"/>
    <property type="evidence" value="ECO:0007669"/>
    <property type="project" value="UniProtKB-SubCell"/>
</dbReference>
<dbReference type="Proteomes" id="UP000070107">
    <property type="component" value="Unassembled WGS sequence"/>
</dbReference>
<dbReference type="Gene3D" id="2.40.50.100">
    <property type="match status" value="1"/>
</dbReference>
<dbReference type="NCBIfam" id="TIGR01843">
    <property type="entry name" value="type_I_hlyD"/>
    <property type="match status" value="1"/>
</dbReference>
<evidence type="ECO:0000256" key="3">
    <source>
        <dbReference type="ARBA" id="ARBA00022448"/>
    </source>
</evidence>
<dbReference type="InterPro" id="IPR006144">
    <property type="entry name" value="Secretion_HlyD_CS"/>
</dbReference>
<keyword evidence="6 9" id="KW-0812">Transmembrane</keyword>
<keyword evidence="7 9" id="KW-1133">Transmembrane helix</keyword>
<dbReference type="GO" id="GO:0009306">
    <property type="term" value="P:protein secretion"/>
    <property type="evidence" value="ECO:0007669"/>
    <property type="project" value="InterPro"/>
</dbReference>
<reference evidence="12 13" key="1">
    <citation type="submission" date="2015-11" db="EMBL/GenBank/DDBJ databases">
        <title>Draft genome sequence of Paramesorhizobium deserti A-3-E, a strain highly resistant to diverse beta-lactam antibiotics.</title>
        <authorList>
            <person name="Lv R."/>
            <person name="Yang X."/>
            <person name="Fang N."/>
            <person name="Guo J."/>
            <person name="Luo X."/>
            <person name="Peng F."/>
            <person name="Yang R."/>
            <person name="Cui Y."/>
            <person name="Fang C."/>
            <person name="Song Y."/>
        </authorList>
    </citation>
    <scope>NUCLEOTIDE SEQUENCE [LARGE SCALE GENOMIC DNA]</scope>
    <source>
        <strain evidence="12 13">A-3-E</strain>
    </source>
</reference>
<keyword evidence="8 9" id="KW-0472">Membrane</keyword>
<dbReference type="InterPro" id="IPR058982">
    <property type="entry name" value="Beta-barrel_AprE"/>
</dbReference>
<evidence type="ECO:0000256" key="1">
    <source>
        <dbReference type="ARBA" id="ARBA00004377"/>
    </source>
</evidence>
<keyword evidence="13" id="KW-1185">Reference proteome</keyword>
<evidence type="ECO:0000259" key="11">
    <source>
        <dbReference type="Pfam" id="PF26002"/>
    </source>
</evidence>
<dbReference type="PANTHER" id="PTHR30386:SF26">
    <property type="entry name" value="TRANSPORT PROTEIN COMB"/>
    <property type="match status" value="1"/>
</dbReference>
<dbReference type="InterPro" id="IPR010129">
    <property type="entry name" value="T1SS_HlyD"/>
</dbReference>
<evidence type="ECO:0000256" key="5">
    <source>
        <dbReference type="ARBA" id="ARBA00022519"/>
    </source>
</evidence>
<feature type="domain" description="AprE-like beta-barrel" evidence="11">
    <location>
        <begin position="287"/>
        <end position="382"/>
    </location>
</feature>
<dbReference type="STRING" id="1494590.ATN84_25535"/>